<evidence type="ECO:0000256" key="3">
    <source>
        <dbReference type="ARBA" id="ARBA00022833"/>
    </source>
</evidence>
<keyword evidence="3" id="KW-0862">Zinc</keyword>
<dbReference type="Pfam" id="PF05485">
    <property type="entry name" value="THAP"/>
    <property type="match status" value="1"/>
</dbReference>
<keyword evidence="2 5" id="KW-0863">Zinc-finger</keyword>
<dbReference type="Proteomes" id="UP001652625">
    <property type="component" value="Chromosome 04"/>
</dbReference>
<evidence type="ECO:0000256" key="5">
    <source>
        <dbReference type="PROSITE-ProRule" id="PRU00309"/>
    </source>
</evidence>
<organism evidence="7 8">
    <name type="scientific">Hydra vulgaris</name>
    <name type="common">Hydra</name>
    <name type="synonym">Hydra attenuata</name>
    <dbReference type="NCBI Taxonomy" id="6087"/>
    <lineage>
        <taxon>Eukaryota</taxon>
        <taxon>Metazoa</taxon>
        <taxon>Cnidaria</taxon>
        <taxon>Hydrozoa</taxon>
        <taxon>Hydroidolina</taxon>
        <taxon>Anthoathecata</taxon>
        <taxon>Aplanulata</taxon>
        <taxon>Hydridae</taxon>
        <taxon>Hydra</taxon>
    </lineage>
</organism>
<proteinExistence type="predicted"/>
<gene>
    <name evidence="8" type="primary">LOC136079409</name>
</gene>
<evidence type="ECO:0000256" key="1">
    <source>
        <dbReference type="ARBA" id="ARBA00022723"/>
    </source>
</evidence>
<dbReference type="RefSeq" id="XP_065651217.1">
    <property type="nucleotide sequence ID" value="XM_065795145.1"/>
</dbReference>
<keyword evidence="4 5" id="KW-0238">DNA-binding</keyword>
<keyword evidence="7" id="KW-1185">Reference proteome</keyword>
<evidence type="ECO:0000256" key="2">
    <source>
        <dbReference type="ARBA" id="ARBA00022771"/>
    </source>
</evidence>
<dbReference type="PROSITE" id="PS50950">
    <property type="entry name" value="ZF_THAP"/>
    <property type="match status" value="1"/>
</dbReference>
<protein>
    <submittedName>
        <fullName evidence="8">Uncharacterized protein LOC136079409</fullName>
    </submittedName>
</protein>
<dbReference type="InterPro" id="IPR006612">
    <property type="entry name" value="THAP_Znf"/>
</dbReference>
<feature type="domain" description="THAP-type" evidence="6">
    <location>
        <begin position="1"/>
        <end position="80"/>
    </location>
</feature>
<evidence type="ECO:0000259" key="6">
    <source>
        <dbReference type="PROSITE" id="PS50950"/>
    </source>
</evidence>
<evidence type="ECO:0000313" key="8">
    <source>
        <dbReference type="RefSeq" id="XP_065651217.1"/>
    </source>
</evidence>
<dbReference type="SUPFAM" id="SSF57716">
    <property type="entry name" value="Glucocorticoid receptor-like (DNA-binding domain)"/>
    <property type="match status" value="1"/>
</dbReference>
<evidence type="ECO:0000256" key="4">
    <source>
        <dbReference type="ARBA" id="ARBA00023125"/>
    </source>
</evidence>
<sequence length="111" mass="12890">MPLKCCVPKCSSNCKSSGCNVSVYKFPREESKKNKWFISIPRLNWAVTKFTAVCKLHWPDEAEFTLCRGKLRPIQAPSVFPNISKSCLSSPPPKMKKKDFIIFFKKRYQKR</sequence>
<reference evidence="8" key="1">
    <citation type="submission" date="2025-08" db="UniProtKB">
        <authorList>
            <consortium name="RefSeq"/>
        </authorList>
    </citation>
    <scope>IDENTIFICATION</scope>
</reference>
<accession>A0ABM4BQ17</accession>
<evidence type="ECO:0000313" key="7">
    <source>
        <dbReference type="Proteomes" id="UP001652625"/>
    </source>
</evidence>
<dbReference type="GeneID" id="136079409"/>
<keyword evidence="1" id="KW-0479">Metal-binding</keyword>
<name>A0ABM4BQ17_HYDVU</name>